<dbReference type="SUPFAM" id="SSF55681">
    <property type="entry name" value="Class II aaRS and biotin synthetases"/>
    <property type="match status" value="1"/>
</dbReference>
<gene>
    <name evidence="8" type="primary">hisS</name>
    <name evidence="11" type="ORF">ENF18_03680</name>
</gene>
<dbReference type="InterPro" id="IPR006195">
    <property type="entry name" value="aa-tRNA-synth_II"/>
</dbReference>
<sequence>MYDSIRGTKDILPEESKKWEFLERTIREVARLYNVQEIRIPTFERTELFYKSTGEDTDIVQKEMYTFTDKGGRSLTLKPEGTPGVVRAFLQYSLHKKRPFHKLFYIERMFRQERPQKGRYREFYQFGVEIIGSASPLVDVELISMVMNILERLGIKGTYVRVNSLGCDKCRPDYRKALKEYLKGKLPLLCENCRRRYETNPLRILDCKVDAENLTDAPRMIDFLCDECKEHHRIVIDTLKSLNIPFKEDPTLVRGLDYYTRTVFEFIHPSLGAQDSIGGGGRYDTLIKSMGGPDIPAAGFAMGMERMLLAMGDREIEEEKPVVFFVALGDDAKRLSFNLLEGMRKAGVKADMDYIGRSMKAQMREANRLGALFTYIIGEDEIKKGIGILKNMDTGEQMNVPMDVEEIKRRIS</sequence>
<dbReference type="NCBIfam" id="TIGR00442">
    <property type="entry name" value="hisS"/>
    <property type="match status" value="1"/>
</dbReference>
<dbReference type="PIRSF" id="PIRSF001549">
    <property type="entry name" value="His-tRNA_synth"/>
    <property type="match status" value="1"/>
</dbReference>
<dbReference type="GO" id="GO:0004821">
    <property type="term" value="F:histidine-tRNA ligase activity"/>
    <property type="evidence" value="ECO:0007669"/>
    <property type="project" value="UniProtKB-UniRule"/>
</dbReference>
<name>A0A7C0VAB5_UNCW3</name>
<dbReference type="HAMAP" id="MF_00127">
    <property type="entry name" value="His_tRNA_synth"/>
    <property type="match status" value="1"/>
</dbReference>
<feature type="binding site" evidence="9">
    <location>
        <position position="254"/>
    </location>
    <ligand>
        <name>L-histidine</name>
        <dbReference type="ChEBI" id="CHEBI:57595"/>
    </ligand>
</feature>
<dbReference type="InterPro" id="IPR015807">
    <property type="entry name" value="His-tRNA-ligase"/>
</dbReference>
<dbReference type="InterPro" id="IPR033656">
    <property type="entry name" value="HisRS_anticodon"/>
</dbReference>
<evidence type="ECO:0000259" key="10">
    <source>
        <dbReference type="PROSITE" id="PS50862"/>
    </source>
</evidence>
<comment type="subcellular location">
    <subcellularLocation>
        <location evidence="8">Cytoplasm</location>
    </subcellularLocation>
</comment>
<accession>A0A7C0VAB5</accession>
<feature type="binding site" evidence="9">
    <location>
        <position position="125"/>
    </location>
    <ligand>
        <name>L-histidine</name>
        <dbReference type="ChEBI" id="CHEBI:57595"/>
    </ligand>
</feature>
<dbReference type="Gene3D" id="3.40.50.800">
    <property type="entry name" value="Anticodon-binding domain"/>
    <property type="match status" value="1"/>
</dbReference>
<dbReference type="PANTHER" id="PTHR43707">
    <property type="entry name" value="HISTIDYL-TRNA SYNTHETASE"/>
    <property type="match status" value="1"/>
</dbReference>
<reference evidence="11" key="1">
    <citation type="journal article" date="2020" name="mSystems">
        <title>Genome- and Community-Level Interaction Insights into Carbon Utilization and Element Cycling Functions of Hydrothermarchaeota in Hydrothermal Sediment.</title>
        <authorList>
            <person name="Zhou Z."/>
            <person name="Liu Y."/>
            <person name="Xu W."/>
            <person name="Pan J."/>
            <person name="Luo Z.H."/>
            <person name="Li M."/>
        </authorList>
    </citation>
    <scope>NUCLEOTIDE SEQUENCE [LARGE SCALE GENOMIC DNA]</scope>
    <source>
        <strain evidence="11">HyVt-102</strain>
    </source>
</reference>
<dbReference type="Pfam" id="PF03129">
    <property type="entry name" value="HGTP_anticodon"/>
    <property type="match status" value="1"/>
</dbReference>
<evidence type="ECO:0000256" key="1">
    <source>
        <dbReference type="ARBA" id="ARBA00008226"/>
    </source>
</evidence>
<evidence type="ECO:0000256" key="2">
    <source>
        <dbReference type="ARBA" id="ARBA00022598"/>
    </source>
</evidence>
<dbReference type="SUPFAM" id="SSF52954">
    <property type="entry name" value="Class II aaRS ABD-related"/>
    <property type="match status" value="1"/>
</dbReference>
<dbReference type="InterPro" id="IPR041715">
    <property type="entry name" value="HisRS-like_core"/>
</dbReference>
<comment type="subunit">
    <text evidence="8">Homodimer.</text>
</comment>
<dbReference type="GO" id="GO:0005737">
    <property type="term" value="C:cytoplasm"/>
    <property type="evidence" value="ECO:0007669"/>
    <property type="project" value="UniProtKB-SubCell"/>
</dbReference>
<evidence type="ECO:0000313" key="11">
    <source>
        <dbReference type="EMBL" id="HDI82876.1"/>
    </source>
</evidence>
<dbReference type="InterPro" id="IPR045864">
    <property type="entry name" value="aa-tRNA-synth_II/BPL/LPL"/>
</dbReference>
<proteinExistence type="inferred from homology"/>
<feature type="binding site" evidence="9">
    <location>
        <begin position="258"/>
        <end position="259"/>
    </location>
    <ligand>
        <name>L-histidine</name>
        <dbReference type="ChEBI" id="CHEBI:57595"/>
    </ligand>
</feature>
<dbReference type="CDD" id="cd00773">
    <property type="entry name" value="HisRS-like_core"/>
    <property type="match status" value="1"/>
</dbReference>
<organism evidence="11">
    <name type="scientific">candidate division WOR-3 bacterium</name>
    <dbReference type="NCBI Taxonomy" id="2052148"/>
    <lineage>
        <taxon>Bacteria</taxon>
        <taxon>Bacteria division WOR-3</taxon>
    </lineage>
</organism>
<keyword evidence="6 8" id="KW-0030">Aminoacyl-tRNA synthetase</keyword>
<dbReference type="Gene3D" id="3.30.930.10">
    <property type="entry name" value="Bira Bifunctional Protein, Domain 2"/>
    <property type="match status" value="1"/>
</dbReference>
<dbReference type="InterPro" id="IPR036621">
    <property type="entry name" value="Anticodon-bd_dom_sf"/>
</dbReference>
<keyword evidence="3 8" id="KW-0547">Nucleotide-binding</keyword>
<keyword evidence="8" id="KW-0963">Cytoplasm</keyword>
<evidence type="ECO:0000256" key="8">
    <source>
        <dbReference type="HAMAP-Rule" id="MF_00127"/>
    </source>
</evidence>
<feature type="binding site" evidence="9">
    <location>
        <position position="111"/>
    </location>
    <ligand>
        <name>L-histidine</name>
        <dbReference type="ChEBI" id="CHEBI:57595"/>
    </ligand>
</feature>
<evidence type="ECO:0000256" key="6">
    <source>
        <dbReference type="ARBA" id="ARBA00023146"/>
    </source>
</evidence>
<comment type="catalytic activity">
    <reaction evidence="7 8">
        <text>tRNA(His) + L-histidine + ATP = L-histidyl-tRNA(His) + AMP + diphosphate + H(+)</text>
        <dbReference type="Rhea" id="RHEA:17313"/>
        <dbReference type="Rhea" id="RHEA-COMP:9665"/>
        <dbReference type="Rhea" id="RHEA-COMP:9689"/>
        <dbReference type="ChEBI" id="CHEBI:15378"/>
        <dbReference type="ChEBI" id="CHEBI:30616"/>
        <dbReference type="ChEBI" id="CHEBI:33019"/>
        <dbReference type="ChEBI" id="CHEBI:57595"/>
        <dbReference type="ChEBI" id="CHEBI:78442"/>
        <dbReference type="ChEBI" id="CHEBI:78527"/>
        <dbReference type="ChEBI" id="CHEBI:456215"/>
        <dbReference type="EC" id="6.1.1.21"/>
    </reaction>
</comment>
<dbReference type="GO" id="GO:0006427">
    <property type="term" value="P:histidyl-tRNA aminoacylation"/>
    <property type="evidence" value="ECO:0007669"/>
    <property type="project" value="UniProtKB-UniRule"/>
</dbReference>
<dbReference type="CDD" id="cd00859">
    <property type="entry name" value="HisRS_anticodon"/>
    <property type="match status" value="1"/>
</dbReference>
<dbReference type="InterPro" id="IPR004154">
    <property type="entry name" value="Anticodon-bd"/>
</dbReference>
<evidence type="ECO:0000256" key="5">
    <source>
        <dbReference type="ARBA" id="ARBA00022917"/>
    </source>
</evidence>
<feature type="binding site" evidence="9">
    <location>
        <begin position="80"/>
        <end position="82"/>
    </location>
    <ligand>
        <name>L-histidine</name>
        <dbReference type="ChEBI" id="CHEBI:57595"/>
    </ligand>
</feature>
<keyword evidence="5 8" id="KW-0648">Protein biosynthesis</keyword>
<feature type="domain" description="Aminoacyl-transfer RNA synthetases class-II family profile" evidence="10">
    <location>
        <begin position="1"/>
        <end position="321"/>
    </location>
</feature>
<dbReference type="EC" id="6.1.1.21" evidence="8"/>
<dbReference type="PANTHER" id="PTHR43707:SF1">
    <property type="entry name" value="HISTIDINE--TRNA LIGASE, MITOCHONDRIAL-RELATED"/>
    <property type="match status" value="1"/>
</dbReference>
<dbReference type="AlphaFoldDB" id="A0A7C0VAB5"/>
<dbReference type="Pfam" id="PF13393">
    <property type="entry name" value="tRNA-synt_His"/>
    <property type="match status" value="1"/>
</dbReference>
<evidence type="ECO:0000256" key="7">
    <source>
        <dbReference type="ARBA" id="ARBA00047639"/>
    </source>
</evidence>
<dbReference type="Proteomes" id="UP000885847">
    <property type="component" value="Unassembled WGS sequence"/>
</dbReference>
<keyword evidence="2 8" id="KW-0436">Ligase</keyword>
<protein>
    <recommendedName>
        <fullName evidence="8">Histidine--tRNA ligase</fullName>
        <ecNumber evidence="8">6.1.1.21</ecNumber>
    </recommendedName>
    <alternativeName>
        <fullName evidence="8">Histidyl-tRNA synthetase</fullName>
        <shortName evidence="8">HisRS</shortName>
    </alternativeName>
</protein>
<dbReference type="EMBL" id="DQWE01000174">
    <property type="protein sequence ID" value="HDI82876.1"/>
    <property type="molecule type" value="Genomic_DNA"/>
</dbReference>
<evidence type="ECO:0000256" key="3">
    <source>
        <dbReference type="ARBA" id="ARBA00022741"/>
    </source>
</evidence>
<feature type="binding site" evidence="9">
    <location>
        <position position="129"/>
    </location>
    <ligand>
        <name>L-histidine</name>
        <dbReference type="ChEBI" id="CHEBI:57595"/>
    </ligand>
</feature>
<comment type="caution">
    <text evidence="11">The sequence shown here is derived from an EMBL/GenBank/DDBJ whole genome shotgun (WGS) entry which is preliminary data.</text>
</comment>
<dbReference type="InterPro" id="IPR004516">
    <property type="entry name" value="HisRS/HisZ"/>
</dbReference>
<keyword evidence="4 8" id="KW-0067">ATP-binding</keyword>
<comment type="similarity">
    <text evidence="1 8">Belongs to the class-II aminoacyl-tRNA synthetase family.</text>
</comment>
<evidence type="ECO:0000256" key="9">
    <source>
        <dbReference type="PIRSR" id="PIRSR001549-1"/>
    </source>
</evidence>
<dbReference type="PROSITE" id="PS50862">
    <property type="entry name" value="AA_TRNA_LIGASE_II"/>
    <property type="match status" value="1"/>
</dbReference>
<evidence type="ECO:0000256" key="4">
    <source>
        <dbReference type="ARBA" id="ARBA00022840"/>
    </source>
</evidence>
<dbReference type="GO" id="GO:0005524">
    <property type="term" value="F:ATP binding"/>
    <property type="evidence" value="ECO:0007669"/>
    <property type="project" value="UniProtKB-UniRule"/>
</dbReference>